<reference evidence="3 4" key="1">
    <citation type="journal article" date="2014" name="Science">
        <title>Plant genetics. Early allopolyploid evolution in the post-Neolithic Brassica napus oilseed genome.</title>
        <authorList>
            <person name="Chalhoub B."/>
            <person name="Denoeud F."/>
            <person name="Liu S."/>
            <person name="Parkin I.A."/>
            <person name="Tang H."/>
            <person name="Wang X."/>
            <person name="Chiquet J."/>
            <person name="Belcram H."/>
            <person name="Tong C."/>
            <person name="Samans B."/>
            <person name="Correa M."/>
            <person name="Da Silva C."/>
            <person name="Just J."/>
            <person name="Falentin C."/>
            <person name="Koh C.S."/>
            <person name="Le Clainche I."/>
            <person name="Bernard M."/>
            <person name="Bento P."/>
            <person name="Noel B."/>
            <person name="Labadie K."/>
            <person name="Alberti A."/>
            <person name="Charles M."/>
            <person name="Arnaud D."/>
            <person name="Guo H."/>
            <person name="Daviaud C."/>
            <person name="Alamery S."/>
            <person name="Jabbari K."/>
            <person name="Zhao M."/>
            <person name="Edger P.P."/>
            <person name="Chelaifa H."/>
            <person name="Tack D."/>
            <person name="Lassalle G."/>
            <person name="Mestiri I."/>
            <person name="Schnel N."/>
            <person name="Le Paslier M.C."/>
            <person name="Fan G."/>
            <person name="Renault V."/>
            <person name="Bayer P.E."/>
            <person name="Golicz A.A."/>
            <person name="Manoli S."/>
            <person name="Lee T.H."/>
            <person name="Thi V.H."/>
            <person name="Chalabi S."/>
            <person name="Hu Q."/>
            <person name="Fan C."/>
            <person name="Tollenaere R."/>
            <person name="Lu Y."/>
            <person name="Battail C."/>
            <person name="Shen J."/>
            <person name="Sidebottom C.H."/>
            <person name="Wang X."/>
            <person name="Canaguier A."/>
            <person name="Chauveau A."/>
            <person name="Berard A."/>
            <person name="Deniot G."/>
            <person name="Guan M."/>
            <person name="Liu Z."/>
            <person name="Sun F."/>
            <person name="Lim Y.P."/>
            <person name="Lyons E."/>
            <person name="Town C.D."/>
            <person name="Bancroft I."/>
            <person name="Wang X."/>
            <person name="Meng J."/>
            <person name="Ma J."/>
            <person name="Pires J.C."/>
            <person name="King G.J."/>
            <person name="Brunel D."/>
            <person name="Delourme R."/>
            <person name="Renard M."/>
            <person name="Aury J.M."/>
            <person name="Adams K.L."/>
            <person name="Batley J."/>
            <person name="Snowdon R.J."/>
            <person name="Tost J."/>
            <person name="Edwards D."/>
            <person name="Zhou Y."/>
            <person name="Hua W."/>
            <person name="Sharpe A.G."/>
            <person name="Paterson A.H."/>
            <person name="Guan C."/>
            <person name="Wincker P."/>
        </authorList>
    </citation>
    <scope>NUCLEOTIDE SEQUENCE [LARGE SCALE GENOMIC DNA]</scope>
    <source>
        <strain evidence="4">cv. Darmor-bzh</strain>
    </source>
</reference>
<proteinExistence type="predicted"/>
<dbReference type="PaxDb" id="3708-A0A078FEL0"/>
<dbReference type="AlphaFoldDB" id="A0A078FEL0"/>
<dbReference type="EMBL" id="HG994367">
    <property type="protein sequence ID" value="CAF1712912.1"/>
    <property type="molecule type" value="Genomic_DNA"/>
</dbReference>
<gene>
    <name evidence="3" type="primary">BnaC03g71010D</name>
    <name evidence="2" type="ORF">DARMORV10_C03P93380.1</name>
    <name evidence="3" type="ORF">GSBRNA2T00032464001</name>
</gene>
<dbReference type="Proteomes" id="UP001295469">
    <property type="component" value="Chromosome C03"/>
</dbReference>
<dbReference type="Gramene" id="CDY10513">
    <property type="protein sequence ID" value="CDY10513"/>
    <property type="gene ID" value="GSBRNA2T00032464001"/>
</dbReference>
<reference evidence="2" key="3">
    <citation type="submission" date="2021-01" db="EMBL/GenBank/DDBJ databases">
        <authorList>
            <consortium name="Genoscope - CEA"/>
            <person name="William W."/>
        </authorList>
    </citation>
    <scope>NUCLEOTIDE SEQUENCE</scope>
</reference>
<keyword evidence="1" id="KW-1133">Transmembrane helix</keyword>
<evidence type="ECO:0000313" key="3">
    <source>
        <dbReference type="EMBL" id="CDY10513.1"/>
    </source>
</evidence>
<evidence type="ECO:0000256" key="1">
    <source>
        <dbReference type="SAM" id="Phobius"/>
    </source>
</evidence>
<dbReference type="Proteomes" id="UP000028999">
    <property type="component" value="Unassembled WGS sequence"/>
</dbReference>
<dbReference type="EMBL" id="LK032004">
    <property type="protein sequence ID" value="CDY10513.1"/>
    <property type="molecule type" value="Genomic_DNA"/>
</dbReference>
<protein>
    <submittedName>
        <fullName evidence="2">(rape) hypothetical protein</fullName>
    </submittedName>
    <submittedName>
        <fullName evidence="3">BnaC03g71010D protein</fullName>
    </submittedName>
</protein>
<evidence type="ECO:0000313" key="2">
    <source>
        <dbReference type="EMBL" id="CAF1712912.1"/>
    </source>
</evidence>
<keyword evidence="1" id="KW-0812">Transmembrane</keyword>
<keyword evidence="1" id="KW-0472">Membrane</keyword>
<reference evidence="3" key="2">
    <citation type="submission" date="2014-06" db="EMBL/GenBank/DDBJ databases">
        <authorList>
            <person name="Genoscope - CEA"/>
        </authorList>
    </citation>
    <scope>NUCLEOTIDE SEQUENCE</scope>
</reference>
<sequence length="148" mass="16635">MPSFSDLRRRLPPPLHSTVTVYIHLTVTRIEKTDRYRTTLRRRQNHSRSRFTESQVRFSECGGACSAFLLLIGLVAWWLVGERGVVWSWGSWFAGFWQHQCLSALSEVLLSCSPVVAARGVSLVVDPSVRFSVFPGGSALVSELVWVA</sequence>
<organism evidence="3 4">
    <name type="scientific">Brassica napus</name>
    <name type="common">Rape</name>
    <dbReference type="NCBI Taxonomy" id="3708"/>
    <lineage>
        <taxon>Eukaryota</taxon>
        <taxon>Viridiplantae</taxon>
        <taxon>Streptophyta</taxon>
        <taxon>Embryophyta</taxon>
        <taxon>Tracheophyta</taxon>
        <taxon>Spermatophyta</taxon>
        <taxon>Magnoliopsida</taxon>
        <taxon>eudicotyledons</taxon>
        <taxon>Gunneridae</taxon>
        <taxon>Pentapetalae</taxon>
        <taxon>rosids</taxon>
        <taxon>malvids</taxon>
        <taxon>Brassicales</taxon>
        <taxon>Brassicaceae</taxon>
        <taxon>Brassiceae</taxon>
        <taxon>Brassica</taxon>
    </lineage>
</organism>
<keyword evidence="4" id="KW-1185">Reference proteome</keyword>
<feature type="transmembrane region" description="Helical" evidence="1">
    <location>
        <begin position="58"/>
        <end position="80"/>
    </location>
</feature>
<accession>A0A078FEL0</accession>
<evidence type="ECO:0000313" key="4">
    <source>
        <dbReference type="Proteomes" id="UP000028999"/>
    </source>
</evidence>
<name>A0A078FEL0_BRANA</name>